<dbReference type="AlphaFoldDB" id="A0A5B0X574"/>
<dbReference type="RefSeq" id="WP_149609970.1">
    <property type="nucleotide sequence ID" value="NZ_VTUX01000001.1"/>
</dbReference>
<name>A0A5B0X574_9GAMM</name>
<dbReference type="InterPro" id="IPR003509">
    <property type="entry name" value="UPF0102_YraN-like"/>
</dbReference>
<protein>
    <recommendedName>
        <fullName evidence="2">UPF0102 protein F0M18_03480</fullName>
    </recommendedName>
</protein>
<sequence length="119" mass="13901">MKSRGDHYEEQAASWLRDQGLTIIERNYRCRVGELDIIARDAAYLVFIEVRARSHPGFASAAESIDRRKRRRLVNTAQYYLQQHPQLAQLACRFDVVTFQPRQSATRHAPQWIRGAFIN</sequence>
<dbReference type="InterPro" id="IPR011335">
    <property type="entry name" value="Restrct_endonuc-II-like"/>
</dbReference>
<dbReference type="SUPFAM" id="SSF52980">
    <property type="entry name" value="Restriction endonuclease-like"/>
    <property type="match status" value="1"/>
</dbReference>
<dbReference type="GO" id="GO:0003676">
    <property type="term" value="F:nucleic acid binding"/>
    <property type="evidence" value="ECO:0007669"/>
    <property type="project" value="InterPro"/>
</dbReference>
<gene>
    <name evidence="3" type="ORF">F0M18_03480</name>
</gene>
<comment type="similarity">
    <text evidence="1 2">Belongs to the UPF0102 family.</text>
</comment>
<dbReference type="Proteomes" id="UP000323708">
    <property type="component" value="Unassembled WGS sequence"/>
</dbReference>
<accession>A0A5B0X574</accession>
<dbReference type="PANTHER" id="PTHR34039:SF1">
    <property type="entry name" value="UPF0102 PROTEIN YRAN"/>
    <property type="match status" value="1"/>
</dbReference>
<reference evidence="3 4" key="1">
    <citation type="submission" date="2019-09" db="EMBL/GenBank/DDBJ databases">
        <authorList>
            <person name="Chen X.-Y."/>
        </authorList>
    </citation>
    <scope>NUCLEOTIDE SEQUENCE [LARGE SCALE GENOMIC DNA]</scope>
    <source>
        <strain evidence="3 4">NY5</strain>
    </source>
</reference>
<organism evidence="3 4">
    <name type="scientific">Pseudohalioglobus sediminis</name>
    <dbReference type="NCBI Taxonomy" id="2606449"/>
    <lineage>
        <taxon>Bacteria</taxon>
        <taxon>Pseudomonadati</taxon>
        <taxon>Pseudomonadota</taxon>
        <taxon>Gammaproteobacteria</taxon>
        <taxon>Cellvibrionales</taxon>
        <taxon>Halieaceae</taxon>
        <taxon>Pseudohalioglobus</taxon>
    </lineage>
</organism>
<dbReference type="InterPro" id="IPR011856">
    <property type="entry name" value="tRNA_endonuc-like_dom_sf"/>
</dbReference>
<dbReference type="Pfam" id="PF02021">
    <property type="entry name" value="UPF0102"/>
    <property type="match status" value="1"/>
</dbReference>
<proteinExistence type="inferred from homology"/>
<evidence type="ECO:0000256" key="2">
    <source>
        <dbReference type="HAMAP-Rule" id="MF_00048"/>
    </source>
</evidence>
<dbReference type="EMBL" id="VTUX01000001">
    <property type="protein sequence ID" value="KAA1194500.1"/>
    <property type="molecule type" value="Genomic_DNA"/>
</dbReference>
<dbReference type="NCBIfam" id="TIGR00252">
    <property type="entry name" value="YraN family protein"/>
    <property type="match status" value="1"/>
</dbReference>
<dbReference type="NCBIfam" id="NF009150">
    <property type="entry name" value="PRK12497.1-3"/>
    <property type="match status" value="1"/>
</dbReference>
<keyword evidence="4" id="KW-1185">Reference proteome</keyword>
<dbReference type="CDD" id="cd20736">
    <property type="entry name" value="PoNe_Nuclease"/>
    <property type="match status" value="1"/>
</dbReference>
<dbReference type="Gene3D" id="3.40.1350.10">
    <property type="match status" value="1"/>
</dbReference>
<evidence type="ECO:0000313" key="4">
    <source>
        <dbReference type="Proteomes" id="UP000323708"/>
    </source>
</evidence>
<dbReference type="PANTHER" id="PTHR34039">
    <property type="entry name" value="UPF0102 PROTEIN YRAN"/>
    <property type="match status" value="1"/>
</dbReference>
<comment type="caution">
    <text evidence="3">The sequence shown here is derived from an EMBL/GenBank/DDBJ whole genome shotgun (WGS) entry which is preliminary data.</text>
</comment>
<evidence type="ECO:0000256" key="1">
    <source>
        <dbReference type="ARBA" id="ARBA00006738"/>
    </source>
</evidence>
<evidence type="ECO:0000313" key="3">
    <source>
        <dbReference type="EMBL" id="KAA1194500.1"/>
    </source>
</evidence>
<dbReference type="HAMAP" id="MF_00048">
    <property type="entry name" value="UPF0102"/>
    <property type="match status" value="1"/>
</dbReference>